<keyword evidence="3" id="KW-1185">Reference proteome</keyword>
<sequence length="419" mass="45951">MASEDIIVFLDIVENTVNMVRGDGSEKKTLFTTGCVCPDGIGLDLSAYNTSNNPHDIVVWWGNMGAMKPCPEEKDGADWHDADGFLVRAPLFGNNSAVELVEVTAPRHLIRSMATYHAPGHLPLITTVKQVAVSSDGCAVFFCDREGHCVKKYNVKTKEVVPLLSLDTLAALANGMSEEEAYASPVEPNSDEDKCRFCVGIALDEAHNLIFFTVKGPSKGGQGCILGAPYYYKRRHLPSVIAAKTSASEGVIDPATVVTLLDHLTEPIDLLLDSKENYLYWTARGDAEEGGSSLNRAPVTYDPRSGKPHLGEMELFLGGFNEPIGLAWAASLESCMDLPESFKGTLRQYMYVTDRGHLWRCNMEKRTKEIIYECGSKNVLTGVGVLRIRPEEEKTEEKSENGCAGQVYTEKTPSPCRCK</sequence>
<evidence type="ECO:0000313" key="2">
    <source>
        <dbReference type="EMBL" id="KAL0526970.1"/>
    </source>
</evidence>
<dbReference type="AlphaFoldDB" id="A0AAW3C0J8"/>
<dbReference type="Proteomes" id="UP001501274">
    <property type="component" value="Unassembled WGS sequence"/>
</dbReference>
<reference evidence="2 3" key="1">
    <citation type="submission" date="2024-02" db="EMBL/GenBank/DDBJ databases">
        <title>FIRST GENOME SEQUENCES OF Leishmania (Viannia) shawi, Leishmania (Viannia) lindenbergi AND Leishmania (Viannia) utingensis.</title>
        <authorList>
            <person name="Resadore F."/>
            <person name="Custodio M.G.F."/>
            <person name="Boite M.C."/>
            <person name="Cupolillo E."/>
            <person name="Ferreira G.E.M."/>
        </authorList>
    </citation>
    <scope>NUCLEOTIDE SEQUENCE [LARGE SCALE GENOMIC DNA]</scope>
    <source>
        <strain evidence="2 3">MDAS/BR/1979/M5533</strain>
    </source>
</reference>
<gene>
    <name evidence="2" type="ORF">Q4I28_002535</name>
</gene>
<evidence type="ECO:0000313" key="3">
    <source>
        <dbReference type="Proteomes" id="UP001501274"/>
    </source>
</evidence>
<comment type="caution">
    <text evidence="2">The sequence shown here is derived from an EMBL/GenBank/DDBJ whole genome shotgun (WGS) entry which is preliminary data.</text>
</comment>
<evidence type="ECO:0008006" key="4">
    <source>
        <dbReference type="Google" id="ProtNLM"/>
    </source>
</evidence>
<evidence type="ECO:0000256" key="1">
    <source>
        <dbReference type="SAM" id="MobiDB-lite"/>
    </source>
</evidence>
<protein>
    <recommendedName>
        <fullName evidence="4">SMP-30/Gluconolactonase/LRE-like region domain-containing protein</fullName>
    </recommendedName>
</protein>
<feature type="region of interest" description="Disordered" evidence="1">
    <location>
        <begin position="391"/>
        <end position="419"/>
    </location>
</feature>
<proteinExistence type="predicted"/>
<dbReference type="EMBL" id="JBAMZN010000018">
    <property type="protein sequence ID" value="KAL0526970.1"/>
    <property type="molecule type" value="Genomic_DNA"/>
</dbReference>
<name>A0AAW3C0J8_9TRYP</name>
<dbReference type="SUPFAM" id="SSF63825">
    <property type="entry name" value="YWTD domain"/>
    <property type="match status" value="1"/>
</dbReference>
<organism evidence="2 3">
    <name type="scientific">Leishmania naiffi</name>
    <dbReference type="NCBI Taxonomy" id="5678"/>
    <lineage>
        <taxon>Eukaryota</taxon>
        <taxon>Discoba</taxon>
        <taxon>Euglenozoa</taxon>
        <taxon>Kinetoplastea</taxon>
        <taxon>Metakinetoplastina</taxon>
        <taxon>Trypanosomatida</taxon>
        <taxon>Trypanosomatidae</taxon>
        <taxon>Leishmaniinae</taxon>
        <taxon>Leishmania</taxon>
        <taxon>Leishmania naiffi species complex</taxon>
    </lineage>
</organism>
<feature type="compositionally biased region" description="Basic and acidic residues" evidence="1">
    <location>
        <begin position="391"/>
        <end position="400"/>
    </location>
</feature>
<accession>A0AAW3C0J8</accession>